<dbReference type="Gene3D" id="2.70.20.10">
    <property type="entry name" value="Topoisomerase I, domain 3"/>
    <property type="match status" value="1"/>
</dbReference>
<keyword evidence="1 3" id="KW-0413">Isomerase</keyword>
<reference evidence="3 4" key="1">
    <citation type="submission" date="2013-01" db="EMBL/GenBank/DDBJ databases">
        <authorList>
            <person name="Harkins D.M."/>
            <person name="Durkin A.S."/>
            <person name="Brinkac L.M."/>
            <person name="Haft D.H."/>
            <person name="Selengut J.D."/>
            <person name="Sanka R."/>
            <person name="DePew J."/>
            <person name="Purushe J."/>
            <person name="Tulsiani S.M."/>
            <person name="Graham G.C."/>
            <person name="Burns M.-A."/>
            <person name="Dohnt M.F."/>
            <person name="Smythe L.D."/>
            <person name="McKay D.B."/>
            <person name="Craig S.B."/>
            <person name="Vinetz J.M."/>
            <person name="Sutton G.G."/>
            <person name="Nierman W.C."/>
            <person name="Fouts D.E."/>
        </authorList>
    </citation>
    <scope>NUCLEOTIDE SEQUENCE [LARGE SCALE GENOMIC DNA]</scope>
    <source>
        <strain evidence="3 4">LT2116</strain>
    </source>
</reference>
<protein>
    <submittedName>
        <fullName evidence="3">DNA topoisomerase domain protein</fullName>
    </submittedName>
</protein>
<dbReference type="AlphaFoldDB" id="M3EQ96"/>
<accession>M3EQ96</accession>
<evidence type="ECO:0000259" key="2">
    <source>
        <dbReference type="PROSITE" id="PS52039"/>
    </source>
</evidence>
<dbReference type="Pfam" id="PF01131">
    <property type="entry name" value="Topoisom_bac"/>
    <property type="match status" value="1"/>
</dbReference>
<dbReference type="EMBL" id="AHOR02000014">
    <property type="protein sequence ID" value="EMF83208.1"/>
    <property type="molecule type" value="Genomic_DNA"/>
</dbReference>
<feature type="domain" description="Topo IA-type catalytic" evidence="2">
    <location>
        <begin position="1"/>
        <end position="119"/>
    </location>
</feature>
<name>M3EQ96_9LEPT</name>
<proteinExistence type="predicted"/>
<evidence type="ECO:0000313" key="3">
    <source>
        <dbReference type="EMBL" id="EMF83208.1"/>
    </source>
</evidence>
<dbReference type="InterPro" id="IPR013825">
    <property type="entry name" value="Topo_IA_cen_sub2"/>
</dbReference>
<dbReference type="InterPro" id="IPR023405">
    <property type="entry name" value="Topo_IA_core_domain"/>
</dbReference>
<evidence type="ECO:0000313" key="4">
    <source>
        <dbReference type="Proteomes" id="UP000011770"/>
    </source>
</evidence>
<dbReference type="Proteomes" id="UP000011770">
    <property type="component" value="Unassembled WGS sequence"/>
</dbReference>
<dbReference type="SUPFAM" id="SSF56712">
    <property type="entry name" value="Prokaryotic type I DNA topoisomerase"/>
    <property type="match status" value="1"/>
</dbReference>
<dbReference type="Gene3D" id="1.10.460.10">
    <property type="entry name" value="Topoisomerase I, domain 2"/>
    <property type="match status" value="1"/>
</dbReference>
<organism evidence="3 4">
    <name type="scientific">Leptospira weilii serovar Topaz str. LT2116</name>
    <dbReference type="NCBI Taxonomy" id="1088540"/>
    <lineage>
        <taxon>Bacteria</taxon>
        <taxon>Pseudomonadati</taxon>
        <taxon>Spirochaetota</taxon>
        <taxon>Spirochaetia</taxon>
        <taxon>Leptospirales</taxon>
        <taxon>Leptospiraceae</taxon>
        <taxon>Leptospira</taxon>
    </lineage>
</organism>
<dbReference type="InterPro" id="IPR013497">
    <property type="entry name" value="Topo_IA_cen"/>
</dbReference>
<dbReference type="PROSITE" id="PS52039">
    <property type="entry name" value="TOPO_IA_2"/>
    <property type="match status" value="1"/>
</dbReference>
<dbReference type="PANTHER" id="PTHR42785:SF1">
    <property type="entry name" value="DNA TOPOISOMERASE"/>
    <property type="match status" value="1"/>
</dbReference>
<dbReference type="InterPro" id="IPR013824">
    <property type="entry name" value="Topo_IA_cen_sub1"/>
</dbReference>
<dbReference type="InterPro" id="IPR000380">
    <property type="entry name" value="Topo_IA"/>
</dbReference>
<dbReference type="PANTHER" id="PTHR42785">
    <property type="entry name" value="DNA TOPOISOMERASE, TYPE IA, CORE"/>
    <property type="match status" value="1"/>
</dbReference>
<dbReference type="GO" id="GO:0003917">
    <property type="term" value="F:DNA topoisomerase type I (single strand cut, ATP-independent) activity"/>
    <property type="evidence" value="ECO:0007669"/>
    <property type="project" value="InterPro"/>
</dbReference>
<evidence type="ECO:0000256" key="1">
    <source>
        <dbReference type="ARBA" id="ARBA00023235"/>
    </source>
</evidence>
<dbReference type="GO" id="GO:0006265">
    <property type="term" value="P:DNA topological change"/>
    <property type="evidence" value="ECO:0007669"/>
    <property type="project" value="InterPro"/>
</dbReference>
<comment type="caution">
    <text evidence="3">The sequence shown here is derived from an EMBL/GenBank/DDBJ whole genome shotgun (WGS) entry which is preliminary data.</text>
</comment>
<dbReference type="GO" id="GO:0003677">
    <property type="term" value="F:DNA binding"/>
    <property type="evidence" value="ECO:0007669"/>
    <property type="project" value="InterPro"/>
</dbReference>
<sequence length="119" mass="14101">MDKKINPNWEKGELLTLQKAECEKKQTEPPPRYSEGTLVAKLEREGIGRPSTYSTVSEILVKRKYVEQEKNFFIRFHWGKRSTFFCNPVLEIYFEKNLPQNSNQIWIGSQKTKLILFPY</sequence>
<gene>
    <name evidence="3" type="ORF">LEP1GSC188_4521</name>
</gene>